<evidence type="ECO:0000256" key="7">
    <source>
        <dbReference type="ARBA" id="ARBA00023136"/>
    </source>
</evidence>
<keyword evidence="11" id="KW-1185">Reference proteome</keyword>
<dbReference type="Gene3D" id="1.20.58.340">
    <property type="entry name" value="Magnesium transport protein CorA, transmembrane region"/>
    <property type="match status" value="2"/>
</dbReference>
<feature type="transmembrane region" description="Helical" evidence="9">
    <location>
        <begin position="516"/>
        <end position="537"/>
    </location>
</feature>
<evidence type="ECO:0000256" key="8">
    <source>
        <dbReference type="SAM" id="MobiDB-lite"/>
    </source>
</evidence>
<dbReference type="Pfam" id="PF01544">
    <property type="entry name" value="CorA"/>
    <property type="match status" value="1"/>
</dbReference>
<evidence type="ECO:0000256" key="4">
    <source>
        <dbReference type="ARBA" id="ARBA00022475"/>
    </source>
</evidence>
<name>A0A6A6V3B0_9PLEO</name>
<protein>
    <recommendedName>
        <fullName evidence="12">Cora-domain-containing protein</fullName>
    </recommendedName>
</protein>
<comment type="subcellular location">
    <subcellularLocation>
        <location evidence="1">Cell membrane</location>
        <topology evidence="1">Multi-pass membrane protein</topology>
    </subcellularLocation>
</comment>
<feature type="region of interest" description="Disordered" evidence="8">
    <location>
        <begin position="1"/>
        <end position="98"/>
    </location>
</feature>
<evidence type="ECO:0000256" key="9">
    <source>
        <dbReference type="SAM" id="Phobius"/>
    </source>
</evidence>
<accession>A0A6A6V3B0</accession>
<keyword evidence="7 9" id="KW-0472">Membrane</keyword>
<dbReference type="GO" id="GO:0000287">
    <property type="term" value="F:magnesium ion binding"/>
    <property type="evidence" value="ECO:0007669"/>
    <property type="project" value="TreeGrafter"/>
</dbReference>
<feature type="compositionally biased region" description="Basic and acidic residues" evidence="8">
    <location>
        <begin position="76"/>
        <end position="87"/>
    </location>
</feature>
<dbReference type="SUPFAM" id="SSF144083">
    <property type="entry name" value="Magnesium transport protein CorA, transmembrane region"/>
    <property type="match status" value="1"/>
</dbReference>
<evidence type="ECO:0000313" key="11">
    <source>
        <dbReference type="Proteomes" id="UP000799440"/>
    </source>
</evidence>
<dbReference type="PANTHER" id="PTHR46494:SF1">
    <property type="entry name" value="CORA FAMILY METAL ION TRANSPORTER (EUROFUNG)"/>
    <property type="match status" value="1"/>
</dbReference>
<dbReference type="PANTHER" id="PTHR46494">
    <property type="entry name" value="CORA FAMILY METAL ION TRANSPORTER (EUROFUNG)"/>
    <property type="match status" value="1"/>
</dbReference>
<dbReference type="AlphaFoldDB" id="A0A6A6V3B0"/>
<dbReference type="GO" id="GO:0050897">
    <property type="term" value="F:cobalt ion binding"/>
    <property type="evidence" value="ECO:0007669"/>
    <property type="project" value="TreeGrafter"/>
</dbReference>
<sequence>MASGEDPQSPRVVDFASPTSPQNVDTPVSPQSDEPQTAQGDGQAPNIFSPQRTVFSPSVESVNTLRRRPTRSKTIRHYDSPIRKEWEEPGAEPGLDTAGEGETLYNLQQHCDITVVDFSDENVKCHELDNFSLEGFLKQERESWVGCRWINVNGLSWDVIKVLGNYKKLHRLAIEDLVNTRVRTKADWYADQAFLLLTLSKLVRASHGTDSDSSDGEGSEYDEESEPPSSGFFDSAKEMFGYSPKRQQSPDVERSPPHRKLSGAVLSPLSKRPHEIRTLQRYRGGPNWNIERTNFMEQHSALSDLHRRVSVEQVSIFMCTDNVIISFFEHSANDIEAPILRRLESENTILRESCDASMLVQAILDAITDLAIPVISAYEDQMGKLELEVLQNPQIHHSKQLYILTSEVAILRNTIQPIVSLINSLREHRSDPIHTPVVSGLGINAGNYTNNNTGASRKPISSITITPLAYTYLGDVEDHCLVIIESLDQMKRAASNLIDLIFNTMSAFQNNTMRQLTAVTIFFLPLTFMVGYFGMNFPRFDGVNHHSDAFFWVVAVPVMCVTVLGLTAPALWKWWGIGRSRYGARRVRKKMLRRERREELEKDGNGIRRLGKEGKRKGRHEHRTFYTKNMGGRIGGRF</sequence>
<evidence type="ECO:0000256" key="5">
    <source>
        <dbReference type="ARBA" id="ARBA00022692"/>
    </source>
</evidence>
<evidence type="ECO:0000313" key="10">
    <source>
        <dbReference type="EMBL" id="KAF2744975.1"/>
    </source>
</evidence>
<feature type="compositionally biased region" description="Acidic residues" evidence="8">
    <location>
        <begin position="212"/>
        <end position="226"/>
    </location>
</feature>
<reference evidence="10" key="1">
    <citation type="journal article" date="2020" name="Stud. Mycol.">
        <title>101 Dothideomycetes genomes: a test case for predicting lifestyles and emergence of pathogens.</title>
        <authorList>
            <person name="Haridas S."/>
            <person name="Albert R."/>
            <person name="Binder M."/>
            <person name="Bloem J."/>
            <person name="Labutti K."/>
            <person name="Salamov A."/>
            <person name="Andreopoulos B."/>
            <person name="Baker S."/>
            <person name="Barry K."/>
            <person name="Bills G."/>
            <person name="Bluhm B."/>
            <person name="Cannon C."/>
            <person name="Castanera R."/>
            <person name="Culley D."/>
            <person name="Daum C."/>
            <person name="Ezra D."/>
            <person name="Gonzalez J."/>
            <person name="Henrissat B."/>
            <person name="Kuo A."/>
            <person name="Liang C."/>
            <person name="Lipzen A."/>
            <person name="Lutzoni F."/>
            <person name="Magnuson J."/>
            <person name="Mondo S."/>
            <person name="Nolan M."/>
            <person name="Ohm R."/>
            <person name="Pangilinan J."/>
            <person name="Park H.-J."/>
            <person name="Ramirez L."/>
            <person name="Alfaro M."/>
            <person name="Sun H."/>
            <person name="Tritt A."/>
            <person name="Yoshinaga Y."/>
            <person name="Zwiers L.-H."/>
            <person name="Turgeon B."/>
            <person name="Goodwin S."/>
            <person name="Spatafora J."/>
            <person name="Crous P."/>
            <person name="Grigoriev I."/>
        </authorList>
    </citation>
    <scope>NUCLEOTIDE SEQUENCE</scope>
    <source>
        <strain evidence="10">CBS 119925</strain>
    </source>
</reference>
<comment type="similarity">
    <text evidence="2">Belongs to the CorA metal ion transporter (MIT) (TC 1.A.35) family.</text>
</comment>
<keyword evidence="4" id="KW-1003">Cell membrane</keyword>
<keyword evidence="5 9" id="KW-0812">Transmembrane</keyword>
<feature type="transmembrane region" description="Helical" evidence="9">
    <location>
        <begin position="549"/>
        <end position="572"/>
    </location>
</feature>
<evidence type="ECO:0000256" key="3">
    <source>
        <dbReference type="ARBA" id="ARBA00022448"/>
    </source>
</evidence>
<dbReference type="InterPro" id="IPR045861">
    <property type="entry name" value="CorA_cytoplasmic_dom"/>
</dbReference>
<keyword evidence="3" id="KW-0813">Transport</keyword>
<gene>
    <name evidence="10" type="ORF">M011DRAFT_469999</name>
</gene>
<dbReference type="SUPFAM" id="SSF143865">
    <property type="entry name" value="CorA soluble domain-like"/>
    <property type="match status" value="1"/>
</dbReference>
<dbReference type="EMBL" id="MU006585">
    <property type="protein sequence ID" value="KAF2744975.1"/>
    <property type="molecule type" value="Genomic_DNA"/>
</dbReference>
<dbReference type="OrthoDB" id="165352at2759"/>
<evidence type="ECO:0000256" key="6">
    <source>
        <dbReference type="ARBA" id="ARBA00022989"/>
    </source>
</evidence>
<dbReference type="GO" id="GO:0015095">
    <property type="term" value="F:magnesium ion transmembrane transporter activity"/>
    <property type="evidence" value="ECO:0007669"/>
    <property type="project" value="TreeGrafter"/>
</dbReference>
<feature type="region of interest" description="Disordered" evidence="8">
    <location>
        <begin position="207"/>
        <end position="267"/>
    </location>
</feature>
<proteinExistence type="inferred from homology"/>
<dbReference type="Proteomes" id="UP000799440">
    <property type="component" value="Unassembled WGS sequence"/>
</dbReference>
<evidence type="ECO:0008006" key="12">
    <source>
        <dbReference type="Google" id="ProtNLM"/>
    </source>
</evidence>
<organism evidence="10 11">
    <name type="scientific">Sporormia fimetaria CBS 119925</name>
    <dbReference type="NCBI Taxonomy" id="1340428"/>
    <lineage>
        <taxon>Eukaryota</taxon>
        <taxon>Fungi</taxon>
        <taxon>Dikarya</taxon>
        <taxon>Ascomycota</taxon>
        <taxon>Pezizomycotina</taxon>
        <taxon>Dothideomycetes</taxon>
        <taxon>Pleosporomycetidae</taxon>
        <taxon>Pleosporales</taxon>
        <taxon>Sporormiaceae</taxon>
        <taxon>Sporormia</taxon>
    </lineage>
</organism>
<keyword evidence="6 9" id="KW-1133">Transmembrane helix</keyword>
<dbReference type="Gene3D" id="3.30.460.20">
    <property type="entry name" value="CorA soluble domain-like"/>
    <property type="match status" value="1"/>
</dbReference>
<dbReference type="GO" id="GO:0015087">
    <property type="term" value="F:cobalt ion transmembrane transporter activity"/>
    <property type="evidence" value="ECO:0007669"/>
    <property type="project" value="TreeGrafter"/>
</dbReference>
<feature type="compositionally biased region" description="Basic residues" evidence="8">
    <location>
        <begin position="65"/>
        <end position="75"/>
    </location>
</feature>
<dbReference type="GO" id="GO:0005886">
    <property type="term" value="C:plasma membrane"/>
    <property type="evidence" value="ECO:0007669"/>
    <property type="project" value="UniProtKB-SubCell"/>
</dbReference>
<dbReference type="InterPro" id="IPR045863">
    <property type="entry name" value="CorA_TM1_TM2"/>
</dbReference>
<dbReference type="InterPro" id="IPR002523">
    <property type="entry name" value="MgTranspt_CorA/ZnTranspt_ZntB"/>
</dbReference>
<evidence type="ECO:0000256" key="1">
    <source>
        <dbReference type="ARBA" id="ARBA00004651"/>
    </source>
</evidence>
<feature type="compositionally biased region" description="Polar residues" evidence="8">
    <location>
        <begin position="17"/>
        <end position="64"/>
    </location>
</feature>
<evidence type="ECO:0000256" key="2">
    <source>
        <dbReference type="ARBA" id="ARBA00009765"/>
    </source>
</evidence>